<evidence type="ECO:0000313" key="2">
    <source>
        <dbReference type="EMBL" id="MDR6866160.1"/>
    </source>
</evidence>
<dbReference type="EMBL" id="JAVDUM010000002">
    <property type="protein sequence ID" value="MDR6866160.1"/>
    <property type="molecule type" value="Genomic_DNA"/>
</dbReference>
<feature type="transmembrane region" description="Helical" evidence="1">
    <location>
        <begin position="94"/>
        <end position="112"/>
    </location>
</feature>
<proteinExistence type="predicted"/>
<keyword evidence="1" id="KW-0812">Transmembrane</keyword>
<dbReference type="InterPro" id="IPR016566">
    <property type="entry name" value="UCP010219"/>
</dbReference>
<dbReference type="RefSeq" id="WP_310017684.1">
    <property type="nucleotide sequence ID" value="NZ_JAVDUM010000002.1"/>
</dbReference>
<name>A0ABU1S9A4_9MICO</name>
<comment type="caution">
    <text evidence="2">The sequence shown here is derived from an EMBL/GenBank/DDBJ whole genome shotgun (WGS) entry which is preliminary data.</text>
</comment>
<accession>A0ABU1S9A4</accession>
<sequence>MPSVSETLGAALGNAARKAGIDPATQASTGHVVWAAMGGWRGVAESVIPSLAFILAFTLWPGEGMGKLIPALIISVGIAVVFTVIRFAMRQPPAAAIGGLVAALAAAALALLTGNASNNFVPGLLTNAGYGLAMLVSAIVGWPIIGLAAGYLMGEGTAWRRSVRKRRVFTGLTIVWAALFLLRLAVQLPVYIASLQPGQQDGAVALLGTLKLVMGLPLFAPVLAITWLTIQALYRRERADAVVSGA</sequence>
<feature type="transmembrane region" description="Helical" evidence="1">
    <location>
        <begin position="174"/>
        <end position="192"/>
    </location>
</feature>
<keyword evidence="3" id="KW-1185">Reference proteome</keyword>
<organism evidence="2 3">
    <name type="scientific">Microbacterium resistens</name>
    <dbReference type="NCBI Taxonomy" id="156977"/>
    <lineage>
        <taxon>Bacteria</taxon>
        <taxon>Bacillati</taxon>
        <taxon>Actinomycetota</taxon>
        <taxon>Actinomycetes</taxon>
        <taxon>Micrococcales</taxon>
        <taxon>Microbacteriaceae</taxon>
        <taxon>Microbacterium</taxon>
    </lineage>
</organism>
<keyword evidence="1" id="KW-1133">Transmembrane helix</keyword>
<dbReference type="Pfam" id="PF11361">
    <property type="entry name" value="DUF3159"/>
    <property type="match status" value="1"/>
</dbReference>
<dbReference type="Proteomes" id="UP001259347">
    <property type="component" value="Unassembled WGS sequence"/>
</dbReference>
<protein>
    <submittedName>
        <fullName evidence="2">Tryptophan-rich sensory protein</fullName>
    </submittedName>
</protein>
<reference evidence="2 3" key="1">
    <citation type="submission" date="2023-07" db="EMBL/GenBank/DDBJ databases">
        <title>Sorghum-associated microbial communities from plants grown in Nebraska, USA.</title>
        <authorList>
            <person name="Schachtman D."/>
        </authorList>
    </citation>
    <scope>NUCLEOTIDE SEQUENCE [LARGE SCALE GENOMIC DNA]</scope>
    <source>
        <strain evidence="2 3">2980</strain>
    </source>
</reference>
<evidence type="ECO:0000313" key="3">
    <source>
        <dbReference type="Proteomes" id="UP001259347"/>
    </source>
</evidence>
<evidence type="ECO:0000256" key="1">
    <source>
        <dbReference type="SAM" id="Phobius"/>
    </source>
</evidence>
<feature type="transmembrane region" description="Helical" evidence="1">
    <location>
        <begin position="212"/>
        <end position="230"/>
    </location>
</feature>
<gene>
    <name evidence="2" type="ORF">J2Y69_000745</name>
</gene>
<feature type="transmembrane region" description="Helical" evidence="1">
    <location>
        <begin position="132"/>
        <end position="153"/>
    </location>
</feature>
<feature type="transmembrane region" description="Helical" evidence="1">
    <location>
        <begin position="68"/>
        <end position="87"/>
    </location>
</feature>
<keyword evidence="1" id="KW-0472">Membrane</keyword>